<sequence length="99" mass="11148">MGCKWLQQHLQSQSQPHLPAVHPAQDTNEALTHPWSPQQTLKTPTGVEGNSALPVEGSVAFVIKMGTPRTKKGQGWIRKKWFKGSRNQVFDWIGPLNFF</sequence>
<dbReference type="Proteomes" id="UP001231518">
    <property type="component" value="Chromosome 32"/>
</dbReference>
<name>A0AAD8DMJ1_MYTSE</name>
<gene>
    <name evidence="2" type="ORF">PYW07_013515</name>
</gene>
<evidence type="ECO:0000256" key="1">
    <source>
        <dbReference type="SAM" id="MobiDB-lite"/>
    </source>
</evidence>
<feature type="compositionally biased region" description="Polar residues" evidence="1">
    <location>
        <begin position="25"/>
        <end position="40"/>
    </location>
</feature>
<organism evidence="2 3">
    <name type="scientific">Mythimna separata</name>
    <name type="common">Oriental armyworm</name>
    <name type="synonym">Pseudaletia separata</name>
    <dbReference type="NCBI Taxonomy" id="271217"/>
    <lineage>
        <taxon>Eukaryota</taxon>
        <taxon>Metazoa</taxon>
        <taxon>Ecdysozoa</taxon>
        <taxon>Arthropoda</taxon>
        <taxon>Hexapoda</taxon>
        <taxon>Insecta</taxon>
        <taxon>Pterygota</taxon>
        <taxon>Neoptera</taxon>
        <taxon>Endopterygota</taxon>
        <taxon>Lepidoptera</taxon>
        <taxon>Glossata</taxon>
        <taxon>Ditrysia</taxon>
        <taxon>Noctuoidea</taxon>
        <taxon>Noctuidae</taxon>
        <taxon>Noctuinae</taxon>
        <taxon>Hadenini</taxon>
        <taxon>Mythimna</taxon>
    </lineage>
</organism>
<dbReference type="AlphaFoldDB" id="A0AAD8DMJ1"/>
<comment type="caution">
    <text evidence="2">The sequence shown here is derived from an EMBL/GenBank/DDBJ whole genome shotgun (WGS) entry which is preliminary data.</text>
</comment>
<proteinExistence type="predicted"/>
<feature type="region of interest" description="Disordered" evidence="1">
    <location>
        <begin position="11"/>
        <end position="40"/>
    </location>
</feature>
<dbReference type="EMBL" id="JARGEI010000025">
    <property type="protein sequence ID" value="KAJ8708911.1"/>
    <property type="molecule type" value="Genomic_DNA"/>
</dbReference>
<keyword evidence="3" id="KW-1185">Reference proteome</keyword>
<evidence type="ECO:0000313" key="3">
    <source>
        <dbReference type="Proteomes" id="UP001231518"/>
    </source>
</evidence>
<reference evidence="2" key="1">
    <citation type="submission" date="2023-03" db="EMBL/GenBank/DDBJ databases">
        <title>Chromosome-level genomes of two armyworms, Mythimna separata and Mythimna loreyi, provide insights into the biosynthesis and reception of sex pheromones.</title>
        <authorList>
            <person name="Zhao H."/>
        </authorList>
    </citation>
    <scope>NUCLEOTIDE SEQUENCE</scope>
    <source>
        <strain evidence="2">BeijingLab</strain>
        <tissue evidence="2">Pupa</tissue>
    </source>
</reference>
<accession>A0AAD8DMJ1</accession>
<protein>
    <submittedName>
        <fullName evidence="2">Uncharacterized protein</fullName>
    </submittedName>
</protein>
<evidence type="ECO:0000313" key="2">
    <source>
        <dbReference type="EMBL" id="KAJ8708911.1"/>
    </source>
</evidence>